<proteinExistence type="predicted"/>
<name>A0A0E9WE71_ANGAN</name>
<dbReference type="AlphaFoldDB" id="A0A0E9WE71"/>
<protein>
    <submittedName>
        <fullName evidence="1">Uncharacterized protein</fullName>
    </submittedName>
</protein>
<dbReference type="EMBL" id="GBXM01019966">
    <property type="protein sequence ID" value="JAH88611.1"/>
    <property type="molecule type" value="Transcribed_RNA"/>
</dbReference>
<sequence>MKSLNRRTQTALIDGETDCLYAADPLRSLKAPANKTMTSQDLYIYLHACY</sequence>
<reference evidence="1" key="2">
    <citation type="journal article" date="2015" name="Fish Shellfish Immunol.">
        <title>Early steps in the European eel (Anguilla anguilla)-Vibrio vulnificus interaction in the gills: Role of the RtxA13 toxin.</title>
        <authorList>
            <person name="Callol A."/>
            <person name="Pajuelo D."/>
            <person name="Ebbesson L."/>
            <person name="Teles M."/>
            <person name="MacKenzie S."/>
            <person name="Amaro C."/>
        </authorList>
    </citation>
    <scope>NUCLEOTIDE SEQUENCE</scope>
</reference>
<reference evidence="1" key="1">
    <citation type="submission" date="2014-11" db="EMBL/GenBank/DDBJ databases">
        <authorList>
            <person name="Amaro Gonzalez C."/>
        </authorList>
    </citation>
    <scope>NUCLEOTIDE SEQUENCE</scope>
</reference>
<evidence type="ECO:0000313" key="1">
    <source>
        <dbReference type="EMBL" id="JAH88611.1"/>
    </source>
</evidence>
<organism evidence="1">
    <name type="scientific">Anguilla anguilla</name>
    <name type="common">European freshwater eel</name>
    <name type="synonym">Muraena anguilla</name>
    <dbReference type="NCBI Taxonomy" id="7936"/>
    <lineage>
        <taxon>Eukaryota</taxon>
        <taxon>Metazoa</taxon>
        <taxon>Chordata</taxon>
        <taxon>Craniata</taxon>
        <taxon>Vertebrata</taxon>
        <taxon>Euteleostomi</taxon>
        <taxon>Actinopterygii</taxon>
        <taxon>Neopterygii</taxon>
        <taxon>Teleostei</taxon>
        <taxon>Anguilliformes</taxon>
        <taxon>Anguillidae</taxon>
        <taxon>Anguilla</taxon>
    </lineage>
</organism>
<accession>A0A0E9WE71</accession>